<evidence type="ECO:0000313" key="3">
    <source>
        <dbReference type="Proteomes" id="UP000664109"/>
    </source>
</evidence>
<name>A0ABS2UME2_9ACTN</name>
<comment type="caution">
    <text evidence="2">The sequence shown here is derived from an EMBL/GenBank/DDBJ whole genome shotgun (WGS) entry which is preliminary data.</text>
</comment>
<sequence>MNDTSFLTKPGALTDIRIDDPEGRFVTARVPVLATTPAVVAGVIIGVALVNAFQAGRDGGTMEPPIEVEVPQ</sequence>
<keyword evidence="1" id="KW-0812">Transmembrane</keyword>
<gene>
    <name evidence="2" type="ORF">JE024_07715</name>
</gene>
<dbReference type="Proteomes" id="UP000664109">
    <property type="component" value="Unassembled WGS sequence"/>
</dbReference>
<reference evidence="2 3" key="1">
    <citation type="journal article" date="2016" name="Arch. Microbiol.">
        <title>Streptomyces zhihengii sp. nov., isolated from rhizospheric soil of Psammosilene tunicoides.</title>
        <authorList>
            <person name="Huang M.J."/>
            <person name="Fei J.J."/>
            <person name="Salam N."/>
            <person name="Kim C.J."/>
            <person name="Hozzein W.N."/>
            <person name="Xiao M."/>
            <person name="Huang H.Q."/>
            <person name="Li W.J."/>
        </authorList>
    </citation>
    <scope>NUCLEOTIDE SEQUENCE [LARGE SCALE GENOMIC DNA]</scope>
    <source>
        <strain evidence="2 3">YIM T102</strain>
    </source>
</reference>
<keyword evidence="1" id="KW-0472">Membrane</keyword>
<feature type="transmembrane region" description="Helical" evidence="1">
    <location>
        <begin position="32"/>
        <end position="53"/>
    </location>
</feature>
<evidence type="ECO:0000313" key="2">
    <source>
        <dbReference type="EMBL" id="MBM9618640.1"/>
    </source>
</evidence>
<keyword evidence="1" id="KW-1133">Transmembrane helix</keyword>
<protein>
    <recommendedName>
        <fullName evidence="4">DUF4342 domain-containing protein</fullName>
    </recommendedName>
</protein>
<dbReference type="RefSeq" id="WP_203184762.1">
    <property type="nucleotide sequence ID" value="NZ_JAFEJA010000001.1"/>
</dbReference>
<evidence type="ECO:0008006" key="4">
    <source>
        <dbReference type="Google" id="ProtNLM"/>
    </source>
</evidence>
<dbReference type="EMBL" id="JAFEJA010000001">
    <property type="protein sequence ID" value="MBM9618640.1"/>
    <property type="molecule type" value="Genomic_DNA"/>
</dbReference>
<accession>A0ABS2UME2</accession>
<proteinExistence type="predicted"/>
<evidence type="ECO:0000256" key="1">
    <source>
        <dbReference type="SAM" id="Phobius"/>
    </source>
</evidence>
<organism evidence="2 3">
    <name type="scientific">Streptomyces zhihengii</name>
    <dbReference type="NCBI Taxonomy" id="1818004"/>
    <lineage>
        <taxon>Bacteria</taxon>
        <taxon>Bacillati</taxon>
        <taxon>Actinomycetota</taxon>
        <taxon>Actinomycetes</taxon>
        <taxon>Kitasatosporales</taxon>
        <taxon>Streptomycetaceae</taxon>
        <taxon>Streptomyces</taxon>
    </lineage>
</organism>
<keyword evidence="3" id="KW-1185">Reference proteome</keyword>